<dbReference type="InterPro" id="IPR036188">
    <property type="entry name" value="FAD/NAD-bd_sf"/>
</dbReference>
<dbReference type="PANTHER" id="PTHR46028:SF2">
    <property type="entry name" value="KYNURENINE 3-MONOOXYGENASE"/>
    <property type="match status" value="1"/>
</dbReference>
<evidence type="ECO:0000256" key="8">
    <source>
        <dbReference type="ARBA" id="ARBA00047818"/>
    </source>
</evidence>
<proteinExistence type="inferred from homology"/>
<dbReference type="PANTHER" id="PTHR46028">
    <property type="entry name" value="KYNURENINE 3-MONOOXYGENASE"/>
    <property type="match status" value="1"/>
</dbReference>
<dbReference type="PRINTS" id="PR00420">
    <property type="entry name" value="RNGMNOXGNASE"/>
</dbReference>
<dbReference type="AlphaFoldDB" id="A0A381RW88"/>
<comment type="cofactor">
    <cofactor evidence="1">
        <name>FAD</name>
        <dbReference type="ChEBI" id="CHEBI:57692"/>
    </cofactor>
</comment>
<dbReference type="GO" id="GO:0071949">
    <property type="term" value="F:FAD binding"/>
    <property type="evidence" value="ECO:0007669"/>
    <property type="project" value="InterPro"/>
</dbReference>
<dbReference type="InterPro" id="IPR027545">
    <property type="entry name" value="Kynurenine_monooxygenase"/>
</dbReference>
<reference evidence="10" key="1">
    <citation type="submission" date="2018-05" db="EMBL/GenBank/DDBJ databases">
        <authorList>
            <person name="Lanie J.A."/>
            <person name="Ng W.-L."/>
            <person name="Kazmierczak K.M."/>
            <person name="Andrzejewski T.M."/>
            <person name="Davidsen T.M."/>
            <person name="Wayne K.J."/>
            <person name="Tettelin H."/>
            <person name="Glass J.I."/>
            <person name="Rusch D."/>
            <person name="Podicherti R."/>
            <person name="Tsui H.-C.T."/>
            <person name="Winkler M.E."/>
        </authorList>
    </citation>
    <scope>NUCLEOTIDE SEQUENCE</scope>
</reference>
<sequence length="440" mass="50096">MKKEKITLIGAGLAGPLMATHLAKRGYSVDIYERRPDMRKVSQSAGRSINLALSIRGIHALKEVGVYDKIEPITIPMTGRMIHDLNGETHLQPYGQKKDEMIYSVSRAQLNMDLLTLAEETGRVKIHFDHKLESADLDKNELTFGEKIIQFNIVIGCDGSASPLRKAIIEKSKADYVKKPLGHGYKELVIPPSKSGEFLLEPNALHIWPRGEFMLIALPNFDRTFTCTLFFPMIGSSSFETVKNENDIEDLFQNYFPDAFELMPTLVKDFQNNPTGNLATVYCDPWHGQDKAVLLGDAAHAVVPFFGQGMNASFQDCTILNSLIEKNEGNWGKIFEEYSFSHVANGHAIADMAIENYIEMRDAVNDLNYQKRRRLELELERKFPERFIPRYSMVSFHQIPYSDVYNRGEIQLRIMNQFLSNEINESELNTIIKNQLQPII</sequence>
<accession>A0A381RW88</accession>
<dbReference type="Gene3D" id="3.50.50.60">
    <property type="entry name" value="FAD/NAD(P)-binding domain"/>
    <property type="match status" value="1"/>
</dbReference>
<evidence type="ECO:0000256" key="3">
    <source>
        <dbReference type="ARBA" id="ARBA00022642"/>
    </source>
</evidence>
<name>A0A381RW88_9ZZZZ</name>
<evidence type="ECO:0000256" key="6">
    <source>
        <dbReference type="ARBA" id="ARBA00023002"/>
    </source>
</evidence>
<evidence type="ECO:0000256" key="5">
    <source>
        <dbReference type="ARBA" id="ARBA00022857"/>
    </source>
</evidence>
<evidence type="ECO:0000256" key="2">
    <source>
        <dbReference type="ARBA" id="ARBA00022630"/>
    </source>
</evidence>
<dbReference type="Pfam" id="PF01494">
    <property type="entry name" value="FAD_binding_3"/>
    <property type="match status" value="1"/>
</dbReference>
<dbReference type="GO" id="GO:0070189">
    <property type="term" value="P:kynurenine metabolic process"/>
    <property type="evidence" value="ECO:0007669"/>
    <property type="project" value="TreeGrafter"/>
</dbReference>
<dbReference type="HAMAP" id="MF_01971">
    <property type="entry name" value="Kynurenine_monooxygenase"/>
    <property type="match status" value="1"/>
</dbReference>
<dbReference type="GO" id="GO:0019805">
    <property type="term" value="P:quinolinate biosynthetic process"/>
    <property type="evidence" value="ECO:0007669"/>
    <property type="project" value="InterPro"/>
</dbReference>
<gene>
    <name evidence="10" type="ORF">METZ01_LOCUS48974</name>
</gene>
<evidence type="ECO:0000256" key="7">
    <source>
        <dbReference type="ARBA" id="ARBA00023033"/>
    </source>
</evidence>
<keyword evidence="4" id="KW-0274">FAD</keyword>
<dbReference type="FunFam" id="3.50.50.60:FF:000185">
    <property type="entry name" value="Kynurenine 3-monooxygenase"/>
    <property type="match status" value="1"/>
</dbReference>
<organism evidence="10">
    <name type="scientific">marine metagenome</name>
    <dbReference type="NCBI Taxonomy" id="408172"/>
    <lineage>
        <taxon>unclassified sequences</taxon>
        <taxon>metagenomes</taxon>
        <taxon>ecological metagenomes</taxon>
    </lineage>
</organism>
<keyword evidence="6" id="KW-0560">Oxidoreductase</keyword>
<evidence type="ECO:0000256" key="1">
    <source>
        <dbReference type="ARBA" id="ARBA00001974"/>
    </source>
</evidence>
<dbReference type="InterPro" id="IPR002938">
    <property type="entry name" value="FAD-bd"/>
</dbReference>
<comment type="catalytic activity">
    <reaction evidence="8">
        <text>L-kynurenine + NADPH + O2 + H(+) = 3-hydroxy-L-kynurenine + NADP(+) + H2O</text>
        <dbReference type="Rhea" id="RHEA:20545"/>
        <dbReference type="ChEBI" id="CHEBI:15377"/>
        <dbReference type="ChEBI" id="CHEBI:15378"/>
        <dbReference type="ChEBI" id="CHEBI:15379"/>
        <dbReference type="ChEBI" id="CHEBI:57783"/>
        <dbReference type="ChEBI" id="CHEBI:57959"/>
        <dbReference type="ChEBI" id="CHEBI:58125"/>
        <dbReference type="ChEBI" id="CHEBI:58349"/>
        <dbReference type="EC" id="1.14.13.9"/>
    </reaction>
</comment>
<evidence type="ECO:0000256" key="4">
    <source>
        <dbReference type="ARBA" id="ARBA00022827"/>
    </source>
</evidence>
<keyword evidence="5" id="KW-0521">NADP</keyword>
<dbReference type="GO" id="GO:0004502">
    <property type="term" value="F:kynurenine 3-monooxygenase activity"/>
    <property type="evidence" value="ECO:0007669"/>
    <property type="project" value="UniProtKB-EC"/>
</dbReference>
<evidence type="ECO:0000313" key="10">
    <source>
        <dbReference type="EMBL" id="SUZ96120.1"/>
    </source>
</evidence>
<feature type="domain" description="FAD-binding" evidence="9">
    <location>
        <begin position="6"/>
        <end position="322"/>
    </location>
</feature>
<protein>
    <recommendedName>
        <fullName evidence="9">FAD-binding domain-containing protein</fullName>
    </recommendedName>
</protein>
<dbReference type="SUPFAM" id="SSF51905">
    <property type="entry name" value="FAD/NAD(P)-binding domain"/>
    <property type="match status" value="1"/>
</dbReference>
<dbReference type="EMBL" id="UINC01002384">
    <property type="protein sequence ID" value="SUZ96120.1"/>
    <property type="molecule type" value="Genomic_DNA"/>
</dbReference>
<evidence type="ECO:0000259" key="9">
    <source>
        <dbReference type="Pfam" id="PF01494"/>
    </source>
</evidence>
<dbReference type="GO" id="GO:0019363">
    <property type="term" value="P:pyridine nucleotide biosynthetic process"/>
    <property type="evidence" value="ECO:0007669"/>
    <property type="project" value="UniProtKB-KW"/>
</dbReference>
<keyword evidence="7" id="KW-0503">Monooxygenase</keyword>
<dbReference type="GO" id="GO:0006569">
    <property type="term" value="P:L-tryptophan catabolic process"/>
    <property type="evidence" value="ECO:0007669"/>
    <property type="project" value="InterPro"/>
</dbReference>
<keyword evidence="3" id="KW-0662">Pyridine nucleotide biosynthesis</keyword>
<keyword evidence="2" id="KW-0285">Flavoprotein</keyword>